<evidence type="ECO:0000313" key="3">
    <source>
        <dbReference type="Proteomes" id="UP001054837"/>
    </source>
</evidence>
<feature type="chain" id="PRO_5043360524" evidence="1">
    <location>
        <begin position="21"/>
        <end position="126"/>
    </location>
</feature>
<dbReference type="Gene3D" id="2.10.80.10">
    <property type="entry name" value="Lipase, subunit A"/>
    <property type="match status" value="1"/>
</dbReference>
<accession>A0AAV4TLD9</accession>
<keyword evidence="3" id="KW-1185">Reference proteome</keyword>
<dbReference type="AlphaFoldDB" id="A0AAV4TLD9"/>
<keyword evidence="1" id="KW-0732">Signal</keyword>
<protein>
    <submittedName>
        <fullName evidence="2">U9-ctenitoxin-Pr1a</fullName>
    </submittedName>
</protein>
<evidence type="ECO:0000256" key="1">
    <source>
        <dbReference type="SAM" id="SignalP"/>
    </source>
</evidence>
<reference evidence="2 3" key="1">
    <citation type="submission" date="2021-06" db="EMBL/GenBank/DDBJ databases">
        <title>Caerostris darwini draft genome.</title>
        <authorList>
            <person name="Kono N."/>
            <person name="Arakawa K."/>
        </authorList>
    </citation>
    <scope>NUCLEOTIDE SEQUENCE [LARGE SCALE GENOMIC DNA]</scope>
</reference>
<comment type="caution">
    <text evidence="2">The sequence shown here is derived from an EMBL/GenBank/DDBJ whole genome shotgun (WGS) entry which is preliminary data.</text>
</comment>
<feature type="signal peptide" evidence="1">
    <location>
        <begin position="1"/>
        <end position="20"/>
    </location>
</feature>
<name>A0AAV4TLD9_9ARAC</name>
<gene>
    <name evidence="2" type="primary">TX16</name>
    <name evidence="2" type="ORF">CDAR_219581</name>
</gene>
<evidence type="ECO:0000313" key="2">
    <source>
        <dbReference type="EMBL" id="GIY44778.1"/>
    </source>
</evidence>
<dbReference type="Proteomes" id="UP001054837">
    <property type="component" value="Unassembled WGS sequence"/>
</dbReference>
<proteinExistence type="predicted"/>
<dbReference type="EMBL" id="BPLQ01009569">
    <property type="protein sequence ID" value="GIY44778.1"/>
    <property type="molecule type" value="Genomic_DNA"/>
</dbReference>
<sequence>MKGIFAIFLLACVAFAVVSADYCGSLESCGEGQCCSGGFYHRYCRSYADDGEPCEQPNRAEHYTVACPCKEGLICSVNARKHKTMALSTFRKLLIIQEIILCKKMESDFKKLQTKIVCLISVLIVN</sequence>
<organism evidence="2 3">
    <name type="scientific">Caerostris darwini</name>
    <dbReference type="NCBI Taxonomy" id="1538125"/>
    <lineage>
        <taxon>Eukaryota</taxon>
        <taxon>Metazoa</taxon>
        <taxon>Ecdysozoa</taxon>
        <taxon>Arthropoda</taxon>
        <taxon>Chelicerata</taxon>
        <taxon>Arachnida</taxon>
        <taxon>Araneae</taxon>
        <taxon>Araneomorphae</taxon>
        <taxon>Entelegynae</taxon>
        <taxon>Araneoidea</taxon>
        <taxon>Araneidae</taxon>
        <taxon>Caerostris</taxon>
    </lineage>
</organism>